<evidence type="ECO:0000313" key="2">
    <source>
        <dbReference type="EMBL" id="MBI2052093.1"/>
    </source>
</evidence>
<dbReference type="GO" id="GO:0032153">
    <property type="term" value="C:cell division site"/>
    <property type="evidence" value="ECO:0007669"/>
    <property type="project" value="TreeGrafter"/>
</dbReference>
<dbReference type="PANTHER" id="PTHR32432:SF4">
    <property type="entry name" value="CELL DIVISION PROTEIN FTSA"/>
    <property type="match status" value="1"/>
</dbReference>
<dbReference type="EMBL" id="JACOYY010000008">
    <property type="protein sequence ID" value="MBI2052093.1"/>
    <property type="molecule type" value="Genomic_DNA"/>
</dbReference>
<dbReference type="SUPFAM" id="SSF53067">
    <property type="entry name" value="Actin-like ATPase domain"/>
    <property type="match status" value="1"/>
</dbReference>
<dbReference type="AlphaFoldDB" id="A0A9D6DRQ5"/>
<dbReference type="SMART" id="SM00842">
    <property type="entry name" value="FtsA"/>
    <property type="match status" value="1"/>
</dbReference>
<protein>
    <submittedName>
        <fullName evidence="2">Cell division protein FtsA</fullName>
    </submittedName>
</protein>
<dbReference type="PANTHER" id="PTHR32432">
    <property type="entry name" value="CELL DIVISION PROTEIN FTSA-RELATED"/>
    <property type="match status" value="1"/>
</dbReference>
<keyword evidence="2" id="KW-0131">Cell cycle</keyword>
<feature type="domain" description="SHS2" evidence="1">
    <location>
        <begin position="13"/>
        <end position="162"/>
    </location>
</feature>
<evidence type="ECO:0000259" key="1">
    <source>
        <dbReference type="SMART" id="SM00842"/>
    </source>
</evidence>
<keyword evidence="2" id="KW-0132">Cell division</keyword>
<dbReference type="InterPro" id="IPR050696">
    <property type="entry name" value="FtsA/MreB"/>
</dbReference>
<feature type="non-terminal residue" evidence="2">
    <location>
        <position position="162"/>
    </location>
</feature>
<dbReference type="Pfam" id="PF02491">
    <property type="entry name" value="SHS2_FTSA"/>
    <property type="match status" value="1"/>
</dbReference>
<proteinExistence type="predicted"/>
<dbReference type="GO" id="GO:0051301">
    <property type="term" value="P:cell division"/>
    <property type="evidence" value="ECO:0007669"/>
    <property type="project" value="UniProtKB-KW"/>
</dbReference>
<reference evidence="2" key="1">
    <citation type="submission" date="2020-07" db="EMBL/GenBank/DDBJ databases">
        <title>Huge and variable diversity of episymbiotic CPR bacteria and DPANN archaea in groundwater ecosystems.</title>
        <authorList>
            <person name="He C.Y."/>
            <person name="Keren R."/>
            <person name="Whittaker M."/>
            <person name="Farag I.F."/>
            <person name="Doudna J."/>
            <person name="Cate J.H.D."/>
            <person name="Banfield J.F."/>
        </authorList>
    </citation>
    <scope>NUCLEOTIDE SEQUENCE</scope>
    <source>
        <strain evidence="2">NC_groundwater_191_Ag_S-0.1um_45_8</strain>
    </source>
</reference>
<gene>
    <name evidence="2" type="ORF">HYT38_00235</name>
</gene>
<organism evidence="2 3">
    <name type="scientific">Candidatus Sungiibacteriota bacterium</name>
    <dbReference type="NCBI Taxonomy" id="2750080"/>
    <lineage>
        <taxon>Bacteria</taxon>
        <taxon>Candidatus Sungiibacteriota</taxon>
    </lineage>
</organism>
<evidence type="ECO:0000313" key="3">
    <source>
        <dbReference type="Proteomes" id="UP000786662"/>
    </source>
</evidence>
<dbReference type="Gene3D" id="3.30.420.40">
    <property type="match status" value="1"/>
</dbReference>
<accession>A0A9D6DRQ5</accession>
<dbReference type="InterPro" id="IPR003494">
    <property type="entry name" value="SHS2_FtsA"/>
</dbReference>
<dbReference type="InterPro" id="IPR043129">
    <property type="entry name" value="ATPase_NBD"/>
</dbReference>
<name>A0A9D6DRQ5_9BACT</name>
<comment type="caution">
    <text evidence="2">The sequence shown here is derived from an EMBL/GenBank/DDBJ whole genome shotgun (WGS) entry which is preliminary data.</text>
</comment>
<dbReference type="Gene3D" id="3.30.1490.110">
    <property type="match status" value="1"/>
</dbReference>
<dbReference type="Proteomes" id="UP000786662">
    <property type="component" value="Unassembled WGS sequence"/>
</dbReference>
<sequence length="162" mass="17544">MVFFTTVARERIITALDLGSHKIRVATLLIGRDDELKVIAYGESWTRGVRRGQLIDAREAVVSIKEAVAAASRTGNVKISKIVAGLGGPHFKLMNSRGSIAVSRADGEISPDDVNRVLDSARAVSIPSNREIVHTIPVVYTVDGEEKIKDPVGMRGVRLEAE</sequence>
<dbReference type="GO" id="GO:0009898">
    <property type="term" value="C:cytoplasmic side of plasma membrane"/>
    <property type="evidence" value="ECO:0007669"/>
    <property type="project" value="TreeGrafter"/>
</dbReference>